<dbReference type="EMBL" id="CAJVPK010003347">
    <property type="protein sequence ID" value="CAG8626203.1"/>
    <property type="molecule type" value="Genomic_DNA"/>
</dbReference>
<evidence type="ECO:0000256" key="1">
    <source>
        <dbReference type="SAM" id="MobiDB-lite"/>
    </source>
</evidence>
<evidence type="ECO:0000313" key="2">
    <source>
        <dbReference type="EMBL" id="CAG8626203.1"/>
    </source>
</evidence>
<dbReference type="Proteomes" id="UP000789706">
    <property type="component" value="Unassembled WGS sequence"/>
</dbReference>
<reference evidence="2" key="1">
    <citation type="submission" date="2021-06" db="EMBL/GenBank/DDBJ databases">
        <authorList>
            <person name="Kallberg Y."/>
            <person name="Tangrot J."/>
            <person name="Rosling A."/>
        </authorList>
    </citation>
    <scope>NUCLEOTIDE SEQUENCE</scope>
    <source>
        <strain evidence="2">AZ414A</strain>
    </source>
</reference>
<comment type="caution">
    <text evidence="2">The sequence shown here is derived from an EMBL/GenBank/DDBJ whole genome shotgun (WGS) entry which is preliminary data.</text>
</comment>
<proteinExistence type="predicted"/>
<dbReference type="OrthoDB" id="2341031at2759"/>
<feature type="non-terminal residue" evidence="2">
    <location>
        <position position="160"/>
    </location>
</feature>
<gene>
    <name evidence="2" type="ORF">DEBURN_LOCUS10577</name>
</gene>
<feature type="compositionally biased region" description="Polar residues" evidence="1">
    <location>
        <begin position="141"/>
        <end position="160"/>
    </location>
</feature>
<keyword evidence="3" id="KW-1185">Reference proteome</keyword>
<sequence length="160" mass="18470">FDFTIKEITGVVKLDNNNFQKIMYLRIKVFVPLDSTIKIQIEEFEKKQVSVTSIQVLLNLEFDTIPAINLQVMLTGVTTQIVQNFEEKVVINFFIENRSITVTLIGSMKYKPSVIDLTTFQETELEKHILETNRSTRDVTPRTSTRRGYTTLSQMDSTVK</sequence>
<feature type="non-terminal residue" evidence="2">
    <location>
        <position position="1"/>
    </location>
</feature>
<organism evidence="2 3">
    <name type="scientific">Diversispora eburnea</name>
    <dbReference type="NCBI Taxonomy" id="1213867"/>
    <lineage>
        <taxon>Eukaryota</taxon>
        <taxon>Fungi</taxon>
        <taxon>Fungi incertae sedis</taxon>
        <taxon>Mucoromycota</taxon>
        <taxon>Glomeromycotina</taxon>
        <taxon>Glomeromycetes</taxon>
        <taxon>Diversisporales</taxon>
        <taxon>Diversisporaceae</taxon>
        <taxon>Diversispora</taxon>
    </lineage>
</organism>
<feature type="region of interest" description="Disordered" evidence="1">
    <location>
        <begin position="133"/>
        <end position="160"/>
    </location>
</feature>
<protein>
    <submittedName>
        <fullName evidence="2">3185_t:CDS:1</fullName>
    </submittedName>
</protein>
<dbReference type="AlphaFoldDB" id="A0A9N9D4V3"/>
<name>A0A9N9D4V3_9GLOM</name>
<accession>A0A9N9D4V3</accession>
<evidence type="ECO:0000313" key="3">
    <source>
        <dbReference type="Proteomes" id="UP000789706"/>
    </source>
</evidence>